<dbReference type="VEuPathDB" id="FungiDB:PHYBLDRAFT_165096"/>
<evidence type="ECO:0000313" key="2">
    <source>
        <dbReference type="Proteomes" id="UP000077315"/>
    </source>
</evidence>
<sequence length="236" mass="27027">MTTCSSRNLCITSPLFWFPPASSYPKLCSPPTKKPPNKVDWGHPVERDRDTWLIHLLCPKECYTHTRHLTSPVEPCICRGYCTIFSELDKNEPSWPCVMSCSLEYRGGQNHRPRLTLPLSPPSTQLVEHEDHKGPSVDCPSSKDTFVDYEKRDLLQAWLDSIPEYYPLLDDQKYLDMPIWQETNSNPSPNRICPPPLTTTTRPKVALPKSAKRETFFGVVSQWVVRIKKGLSIELS</sequence>
<gene>
    <name evidence="1" type="ORF">PHYBLDRAFT_165096</name>
</gene>
<name>A0A167NSA1_PHYB8</name>
<keyword evidence="2" id="KW-1185">Reference proteome</keyword>
<dbReference type="AlphaFoldDB" id="A0A167NSA1"/>
<dbReference type="OrthoDB" id="10376047at2759"/>
<evidence type="ECO:0000313" key="1">
    <source>
        <dbReference type="EMBL" id="OAD76568.1"/>
    </source>
</evidence>
<dbReference type="RefSeq" id="XP_018294608.1">
    <property type="nucleotide sequence ID" value="XM_018435162.1"/>
</dbReference>
<dbReference type="InParanoid" id="A0A167NSA1"/>
<dbReference type="EMBL" id="KV440975">
    <property type="protein sequence ID" value="OAD76568.1"/>
    <property type="molecule type" value="Genomic_DNA"/>
</dbReference>
<dbReference type="GeneID" id="28996068"/>
<reference evidence="2" key="1">
    <citation type="submission" date="2015-06" db="EMBL/GenBank/DDBJ databases">
        <title>Expansion of signal transduction pathways in fungi by whole-genome duplication.</title>
        <authorList>
            <consortium name="DOE Joint Genome Institute"/>
            <person name="Corrochano L.M."/>
            <person name="Kuo A."/>
            <person name="Marcet-Houben M."/>
            <person name="Polaino S."/>
            <person name="Salamov A."/>
            <person name="Villalobos J.M."/>
            <person name="Alvarez M.I."/>
            <person name="Avalos J."/>
            <person name="Benito E.P."/>
            <person name="Benoit I."/>
            <person name="Burger G."/>
            <person name="Camino L.P."/>
            <person name="Canovas D."/>
            <person name="Cerda-Olmedo E."/>
            <person name="Cheng J.-F."/>
            <person name="Dominguez A."/>
            <person name="Elias M."/>
            <person name="Eslava A.P."/>
            <person name="Glaser F."/>
            <person name="Grimwood J."/>
            <person name="Gutierrez G."/>
            <person name="Heitman J."/>
            <person name="Henrissat B."/>
            <person name="Iturriaga E.A."/>
            <person name="Lang B.F."/>
            <person name="Lavin J.L."/>
            <person name="Lee S."/>
            <person name="Li W."/>
            <person name="Lindquist E."/>
            <person name="Lopez-Garcia S."/>
            <person name="Luque E.M."/>
            <person name="Marcos A.T."/>
            <person name="Martin J."/>
            <person name="McCluskey K."/>
            <person name="Medina H.R."/>
            <person name="Miralles-Duran A."/>
            <person name="Miyazaki A."/>
            <person name="Munoz-Torres E."/>
            <person name="Oguiza J.A."/>
            <person name="Ohm R."/>
            <person name="Olmedo M."/>
            <person name="Orejas M."/>
            <person name="Ortiz-Castellanos L."/>
            <person name="Pisabarro A.G."/>
            <person name="Rodriguez-Romero J."/>
            <person name="Ruiz-Herrera J."/>
            <person name="Ruiz-Vazquez R."/>
            <person name="Sanz C."/>
            <person name="Schackwitz W."/>
            <person name="Schmutz J."/>
            <person name="Shahriari M."/>
            <person name="Shelest E."/>
            <person name="Silva-Franco F."/>
            <person name="Soanes D."/>
            <person name="Syed K."/>
            <person name="Tagua V.G."/>
            <person name="Talbot N.J."/>
            <person name="Thon M."/>
            <person name="De vries R.P."/>
            <person name="Wiebenga A."/>
            <person name="Yadav J.S."/>
            <person name="Braun E.L."/>
            <person name="Baker S."/>
            <person name="Garre V."/>
            <person name="Horwitz B."/>
            <person name="Torres-Martinez S."/>
            <person name="Idnurm A."/>
            <person name="Herrera-Estrella A."/>
            <person name="Gabaldon T."/>
            <person name="Grigoriev I.V."/>
        </authorList>
    </citation>
    <scope>NUCLEOTIDE SEQUENCE [LARGE SCALE GENOMIC DNA]</scope>
    <source>
        <strain evidence="2">NRRL 1555(-)</strain>
    </source>
</reference>
<accession>A0A167NSA1</accession>
<dbReference type="Proteomes" id="UP000077315">
    <property type="component" value="Unassembled WGS sequence"/>
</dbReference>
<proteinExistence type="predicted"/>
<organism evidence="1 2">
    <name type="scientific">Phycomyces blakesleeanus (strain ATCC 8743b / DSM 1359 / FGSC 10004 / NBRC 33097 / NRRL 1555)</name>
    <dbReference type="NCBI Taxonomy" id="763407"/>
    <lineage>
        <taxon>Eukaryota</taxon>
        <taxon>Fungi</taxon>
        <taxon>Fungi incertae sedis</taxon>
        <taxon>Mucoromycota</taxon>
        <taxon>Mucoromycotina</taxon>
        <taxon>Mucoromycetes</taxon>
        <taxon>Mucorales</taxon>
        <taxon>Phycomycetaceae</taxon>
        <taxon>Phycomyces</taxon>
    </lineage>
</organism>
<protein>
    <submittedName>
        <fullName evidence="1">Uncharacterized protein</fullName>
    </submittedName>
</protein>